<protein>
    <submittedName>
        <fullName evidence="1">Uncharacterized protein</fullName>
    </submittedName>
</protein>
<name>A0AAE0S4U1_9BIVA</name>
<accession>A0AAE0S4U1</accession>
<organism evidence="1 2">
    <name type="scientific">Potamilus streckersoni</name>
    <dbReference type="NCBI Taxonomy" id="2493646"/>
    <lineage>
        <taxon>Eukaryota</taxon>
        <taxon>Metazoa</taxon>
        <taxon>Spiralia</taxon>
        <taxon>Lophotrochozoa</taxon>
        <taxon>Mollusca</taxon>
        <taxon>Bivalvia</taxon>
        <taxon>Autobranchia</taxon>
        <taxon>Heteroconchia</taxon>
        <taxon>Palaeoheterodonta</taxon>
        <taxon>Unionida</taxon>
        <taxon>Unionoidea</taxon>
        <taxon>Unionidae</taxon>
        <taxon>Ambleminae</taxon>
        <taxon>Lampsilini</taxon>
        <taxon>Potamilus</taxon>
    </lineage>
</organism>
<reference evidence="1" key="1">
    <citation type="journal article" date="2021" name="Genome Biol. Evol.">
        <title>A High-Quality Reference Genome for a Parasitic Bivalve with Doubly Uniparental Inheritance (Bivalvia: Unionida).</title>
        <authorList>
            <person name="Smith C.H."/>
        </authorList>
    </citation>
    <scope>NUCLEOTIDE SEQUENCE</scope>
    <source>
        <strain evidence="1">CHS0354</strain>
    </source>
</reference>
<keyword evidence="2" id="KW-1185">Reference proteome</keyword>
<gene>
    <name evidence="1" type="ORF">CHS0354_027524</name>
</gene>
<proteinExistence type="predicted"/>
<sequence>MFECDVGKLSQDQFEQLYKDTKRLRRCCEAVIDMFSKDSSTFIDSKKFRSDKISSREKLNVVKNVLQTLHLPDIVPGNVSTTTVVTLKVTVTVGGNTETYPVLVTQFVNIDQIPYNAKVIQNISSMLGWLNLATDTHQILT</sequence>
<reference evidence="1" key="2">
    <citation type="journal article" date="2021" name="Genome Biol. Evol.">
        <title>Developing a high-quality reference genome for a parasitic bivalve with doubly uniparental inheritance (Bivalvia: Unionida).</title>
        <authorList>
            <person name="Smith C.H."/>
        </authorList>
    </citation>
    <scope>NUCLEOTIDE SEQUENCE</scope>
    <source>
        <strain evidence="1">CHS0354</strain>
        <tissue evidence="1">Mantle</tissue>
    </source>
</reference>
<evidence type="ECO:0000313" key="1">
    <source>
        <dbReference type="EMBL" id="KAK3585228.1"/>
    </source>
</evidence>
<reference evidence="1" key="3">
    <citation type="submission" date="2023-05" db="EMBL/GenBank/DDBJ databases">
        <authorList>
            <person name="Smith C.H."/>
        </authorList>
    </citation>
    <scope>NUCLEOTIDE SEQUENCE</scope>
    <source>
        <strain evidence="1">CHS0354</strain>
        <tissue evidence="1">Mantle</tissue>
    </source>
</reference>
<comment type="caution">
    <text evidence="1">The sequence shown here is derived from an EMBL/GenBank/DDBJ whole genome shotgun (WGS) entry which is preliminary data.</text>
</comment>
<evidence type="ECO:0000313" key="2">
    <source>
        <dbReference type="Proteomes" id="UP001195483"/>
    </source>
</evidence>
<dbReference type="EMBL" id="JAEAOA010001663">
    <property type="protein sequence ID" value="KAK3585228.1"/>
    <property type="molecule type" value="Genomic_DNA"/>
</dbReference>
<dbReference type="Proteomes" id="UP001195483">
    <property type="component" value="Unassembled WGS sequence"/>
</dbReference>
<dbReference type="AlphaFoldDB" id="A0AAE0S4U1"/>